<evidence type="ECO:0000259" key="7">
    <source>
        <dbReference type="PROSITE" id="PS50940"/>
    </source>
</evidence>
<dbReference type="InterPro" id="IPR036508">
    <property type="entry name" value="Chitin-bd_dom_sf"/>
</dbReference>
<protein>
    <recommendedName>
        <fullName evidence="10">Ig-like domain-containing protein</fullName>
    </recommendedName>
</protein>
<sequence length="1046" mass="115822">MNCIVYGAATGQNATIVCPIGDVYVTSISVTVTSERSGGWEMFYVTGISGLGVLQGNEEATLTLSGARQNQTLSIDLHPLQCRQIGQYIIDVNNVMCGRTLVTDNAEVPNITMYNATHENRTLELRCRGNIGAPAKLFFLEVQFAFSSFQTYSAYNITNVTSNDCDNIRETNFTISVTQNWNNSLVRCSVRNEDNSVISSDTQRINIVKPSVMLQPSKSVMYIGDSDFLMTCIVSNYIDLKHVELYQESEILGTIESIANITERSTYTSAVSWVDTKITPEYAFLTVKFTNPLTCDDGENYLCLAIGNITLNSTMKLVKARRPSKPMLFLSRDIVEGTENQDQLPHTCEGDVGYPAGKLVLASNFTNNFYPTITNINTKVSNKTCEAYQKITFKYAFSRSWNGQELRCSVVNDESLGENETSPFDAKVVNVISADSCMVRPDGHYYHQYNCSNFIRCVNRTVHIGECQITACFGLNETDRCNACSKTKCVQSVTGDICSNSSGDELVPYTSIRCSMYINCTDRMVHECPKNECFDVSTKACPRLLTGINCSTSESTIGSNATIICTMGDVKVTSVSIKVQSGRNVELKLFNIISVNGSGVLSSSASASLTLSGTGSSQMLLLGLYPLQCQHIGLYSVNVNNEFGGEIRITDKAEVPNITMPTLTNENGTLEITCRGNVGEPAKEIFLEVKFVGSSNFQMVPTDNITDSTLKDCDNDRETVFIITATSNWNSTVVRCSVRNEDNSIQSSEQKRINIVPSTVTFEPSKREVYIGESNFSMTCNVKNHQQLTGVELYHESARVGTKELIASVTKQSQVTHRDGIALQLVYFAFDNASVKIEFTNNLTCNDDGKYHCEAIGSAIFTSSINLNISSEPNVPTLILSPWIVENETTKADRMFRCEGLVGRPASNMSVEANISGSFKRYHFPAVITNTQVDCNTKQNYQFYYAFNMSWHGRDLRCAVTNLRTNEAIWSPPKTIKVVRENYCVAKGDNKRFPHPYECTKYILCNRDKIFIHDCNPSLCWGVNQTSGCTYCDNSLGDLLCLSGAP</sequence>
<dbReference type="SUPFAM" id="SSF57625">
    <property type="entry name" value="Invertebrate chitin-binding proteins"/>
    <property type="match status" value="1"/>
</dbReference>
<gene>
    <name evidence="8" type="ORF">CHS0354_041823</name>
</gene>
<dbReference type="EMBL" id="JAEAOA010002350">
    <property type="protein sequence ID" value="KAK3601889.1"/>
    <property type="molecule type" value="Genomic_DNA"/>
</dbReference>
<evidence type="ECO:0000259" key="6">
    <source>
        <dbReference type="PROSITE" id="PS50835"/>
    </source>
</evidence>
<dbReference type="PANTHER" id="PTHR23301:SF0">
    <property type="entry name" value="CHITIN-BINDING TYPE-2 DOMAIN-CONTAINING PROTEIN-RELATED"/>
    <property type="match status" value="1"/>
</dbReference>
<organism evidence="8 9">
    <name type="scientific">Potamilus streckersoni</name>
    <dbReference type="NCBI Taxonomy" id="2493646"/>
    <lineage>
        <taxon>Eukaryota</taxon>
        <taxon>Metazoa</taxon>
        <taxon>Spiralia</taxon>
        <taxon>Lophotrochozoa</taxon>
        <taxon>Mollusca</taxon>
        <taxon>Bivalvia</taxon>
        <taxon>Autobranchia</taxon>
        <taxon>Heteroconchia</taxon>
        <taxon>Palaeoheterodonta</taxon>
        <taxon>Unionida</taxon>
        <taxon>Unionoidea</taxon>
        <taxon>Unionidae</taxon>
        <taxon>Ambleminae</taxon>
        <taxon>Lampsilini</taxon>
        <taxon>Potamilus</taxon>
    </lineage>
</organism>
<evidence type="ECO:0000313" key="9">
    <source>
        <dbReference type="Proteomes" id="UP001195483"/>
    </source>
</evidence>
<dbReference type="PROSITE" id="PS50940">
    <property type="entry name" value="CHIT_BIND_II"/>
    <property type="match status" value="1"/>
</dbReference>
<evidence type="ECO:0000256" key="4">
    <source>
        <dbReference type="ARBA" id="ARBA00023157"/>
    </source>
</evidence>
<reference evidence="8" key="1">
    <citation type="journal article" date="2021" name="Genome Biol. Evol.">
        <title>A High-Quality Reference Genome for a Parasitic Bivalve with Doubly Uniparental Inheritance (Bivalvia: Unionida).</title>
        <authorList>
            <person name="Smith C.H."/>
        </authorList>
    </citation>
    <scope>NUCLEOTIDE SEQUENCE</scope>
    <source>
        <strain evidence="8">CHS0354</strain>
    </source>
</reference>
<feature type="domain" description="Chitin-binding type-2" evidence="7">
    <location>
        <begin position="981"/>
        <end position="1043"/>
    </location>
</feature>
<proteinExistence type="predicted"/>
<dbReference type="GO" id="GO:0008061">
    <property type="term" value="F:chitin binding"/>
    <property type="evidence" value="ECO:0007669"/>
    <property type="project" value="UniProtKB-KW"/>
</dbReference>
<dbReference type="Proteomes" id="UP001195483">
    <property type="component" value="Unassembled WGS sequence"/>
</dbReference>
<keyword evidence="9" id="KW-1185">Reference proteome</keyword>
<evidence type="ECO:0000256" key="3">
    <source>
        <dbReference type="ARBA" id="ARBA00022737"/>
    </source>
</evidence>
<keyword evidence="2" id="KW-0732">Signal</keyword>
<dbReference type="PROSITE" id="PS50835">
    <property type="entry name" value="IG_LIKE"/>
    <property type="match status" value="2"/>
</dbReference>
<dbReference type="InterPro" id="IPR051940">
    <property type="entry name" value="Chitin_bind-dev_reg"/>
</dbReference>
<feature type="domain" description="Ig-like" evidence="6">
    <location>
        <begin position="210"/>
        <end position="319"/>
    </location>
</feature>
<evidence type="ECO:0000313" key="8">
    <source>
        <dbReference type="EMBL" id="KAK3601889.1"/>
    </source>
</evidence>
<comment type="caution">
    <text evidence="8">The sequence shown here is derived from an EMBL/GenBank/DDBJ whole genome shotgun (WGS) entry which is preliminary data.</text>
</comment>
<evidence type="ECO:0000256" key="5">
    <source>
        <dbReference type="ARBA" id="ARBA00023180"/>
    </source>
</evidence>
<accession>A0AAE0W5J9</accession>
<dbReference type="AlphaFoldDB" id="A0AAE0W5J9"/>
<dbReference type="InterPro" id="IPR007110">
    <property type="entry name" value="Ig-like_dom"/>
</dbReference>
<evidence type="ECO:0000256" key="1">
    <source>
        <dbReference type="ARBA" id="ARBA00022669"/>
    </source>
</evidence>
<feature type="domain" description="Ig-like" evidence="6">
    <location>
        <begin position="757"/>
        <end position="868"/>
    </location>
</feature>
<name>A0AAE0W5J9_9BIVA</name>
<keyword evidence="5" id="KW-0325">Glycoprotein</keyword>
<dbReference type="GO" id="GO:0005576">
    <property type="term" value="C:extracellular region"/>
    <property type="evidence" value="ECO:0007669"/>
    <property type="project" value="InterPro"/>
</dbReference>
<keyword evidence="1" id="KW-0147">Chitin-binding</keyword>
<keyword evidence="4" id="KW-1015">Disulfide bond</keyword>
<keyword evidence="3" id="KW-0677">Repeat</keyword>
<reference evidence="8" key="2">
    <citation type="journal article" date="2021" name="Genome Biol. Evol.">
        <title>Developing a high-quality reference genome for a parasitic bivalve with doubly uniparental inheritance (Bivalvia: Unionida).</title>
        <authorList>
            <person name="Smith C.H."/>
        </authorList>
    </citation>
    <scope>NUCLEOTIDE SEQUENCE</scope>
    <source>
        <strain evidence="8">CHS0354</strain>
        <tissue evidence="8">Mantle</tissue>
    </source>
</reference>
<evidence type="ECO:0008006" key="10">
    <source>
        <dbReference type="Google" id="ProtNLM"/>
    </source>
</evidence>
<dbReference type="SMART" id="SM00494">
    <property type="entry name" value="ChtBD2"/>
    <property type="match status" value="3"/>
</dbReference>
<dbReference type="PANTHER" id="PTHR23301">
    <property type="entry name" value="CHITIN BINDING PERITROPHIN-A"/>
    <property type="match status" value="1"/>
</dbReference>
<dbReference type="InterPro" id="IPR002557">
    <property type="entry name" value="Chitin-bd_dom"/>
</dbReference>
<evidence type="ECO:0000256" key="2">
    <source>
        <dbReference type="ARBA" id="ARBA00022729"/>
    </source>
</evidence>
<reference evidence="8" key="3">
    <citation type="submission" date="2023-05" db="EMBL/GenBank/DDBJ databases">
        <authorList>
            <person name="Smith C.H."/>
        </authorList>
    </citation>
    <scope>NUCLEOTIDE SEQUENCE</scope>
    <source>
        <strain evidence="8">CHS0354</strain>
        <tissue evidence="8">Mantle</tissue>
    </source>
</reference>